<dbReference type="GO" id="GO:0008652">
    <property type="term" value="P:amino acid biosynthetic process"/>
    <property type="evidence" value="ECO:0007669"/>
    <property type="project" value="UniProtKB-KW"/>
</dbReference>
<dbReference type="SUPFAM" id="SSF53223">
    <property type="entry name" value="Aminoacid dehydrogenase-like, N-terminal domain"/>
    <property type="match status" value="1"/>
</dbReference>
<dbReference type="InterPro" id="IPR023000">
    <property type="entry name" value="Shikimate_kinase_CS"/>
</dbReference>
<comment type="similarity">
    <text evidence="3">In the N-terminal section; belongs to the shikimate kinase family.</text>
</comment>
<dbReference type="InterPro" id="IPR001381">
    <property type="entry name" value="DHquinase_I"/>
</dbReference>
<dbReference type="Gene3D" id="3.40.50.10860">
    <property type="entry name" value="Leucine Dehydrogenase, chain A, domain 1"/>
    <property type="match status" value="1"/>
</dbReference>
<feature type="domain" description="SDH C-terminal" evidence="15">
    <location>
        <begin position="751"/>
        <end position="780"/>
    </location>
</feature>
<dbReference type="Pfam" id="PF01487">
    <property type="entry name" value="DHquinase_I"/>
    <property type="match status" value="1"/>
</dbReference>
<protein>
    <recommendedName>
        <fullName evidence="4">shikimate kinase</fullName>
        <ecNumber evidence="4">2.7.1.71</ecNumber>
    </recommendedName>
</protein>
<dbReference type="EMBL" id="JADNRY010000017">
    <property type="protein sequence ID" value="KAF9073487.1"/>
    <property type="molecule type" value="Genomic_DNA"/>
</dbReference>
<evidence type="ECO:0000256" key="5">
    <source>
        <dbReference type="ARBA" id="ARBA00022605"/>
    </source>
</evidence>
<accession>A0A9P5UBV9</accession>
<dbReference type="OrthoDB" id="197068at2759"/>
<organism evidence="16 17">
    <name type="scientific">Rhodocollybia butyracea</name>
    <dbReference type="NCBI Taxonomy" id="206335"/>
    <lineage>
        <taxon>Eukaryota</taxon>
        <taxon>Fungi</taxon>
        <taxon>Dikarya</taxon>
        <taxon>Basidiomycota</taxon>
        <taxon>Agaricomycotina</taxon>
        <taxon>Agaricomycetes</taxon>
        <taxon>Agaricomycetidae</taxon>
        <taxon>Agaricales</taxon>
        <taxon>Marasmiineae</taxon>
        <taxon>Omphalotaceae</taxon>
        <taxon>Rhodocollybia</taxon>
    </lineage>
</organism>
<dbReference type="PANTHER" id="PTHR21089">
    <property type="entry name" value="SHIKIMATE DEHYDROGENASE"/>
    <property type="match status" value="1"/>
</dbReference>
<dbReference type="Proteomes" id="UP000772434">
    <property type="component" value="Unassembled WGS sequence"/>
</dbReference>
<dbReference type="SUPFAM" id="SSF51735">
    <property type="entry name" value="NAD(P)-binding Rossmann-fold domains"/>
    <property type="match status" value="1"/>
</dbReference>
<feature type="region of interest" description="Disordered" evidence="12">
    <location>
        <begin position="14"/>
        <end position="39"/>
    </location>
</feature>
<dbReference type="GO" id="GO:0009423">
    <property type="term" value="P:chorismate biosynthetic process"/>
    <property type="evidence" value="ECO:0007669"/>
    <property type="project" value="TreeGrafter"/>
</dbReference>
<evidence type="ECO:0000256" key="2">
    <source>
        <dbReference type="ARBA" id="ARBA00006477"/>
    </source>
</evidence>
<evidence type="ECO:0000256" key="11">
    <source>
        <dbReference type="ARBA" id="ARBA00048567"/>
    </source>
</evidence>
<dbReference type="GO" id="GO:0004764">
    <property type="term" value="F:shikimate 3-dehydrogenase (NADP+) activity"/>
    <property type="evidence" value="ECO:0007669"/>
    <property type="project" value="InterPro"/>
</dbReference>
<dbReference type="Pfam" id="PF01488">
    <property type="entry name" value="Shikimate_DH"/>
    <property type="match status" value="1"/>
</dbReference>
<reference evidence="16" key="1">
    <citation type="submission" date="2020-11" db="EMBL/GenBank/DDBJ databases">
        <authorList>
            <consortium name="DOE Joint Genome Institute"/>
            <person name="Ahrendt S."/>
            <person name="Riley R."/>
            <person name="Andreopoulos W."/>
            <person name="Labutti K."/>
            <person name="Pangilinan J."/>
            <person name="Ruiz-Duenas F.J."/>
            <person name="Barrasa J.M."/>
            <person name="Sanchez-Garcia M."/>
            <person name="Camarero S."/>
            <person name="Miyauchi S."/>
            <person name="Serrano A."/>
            <person name="Linde D."/>
            <person name="Babiker R."/>
            <person name="Drula E."/>
            <person name="Ayuso-Fernandez I."/>
            <person name="Pacheco R."/>
            <person name="Padilla G."/>
            <person name="Ferreira P."/>
            <person name="Barriuso J."/>
            <person name="Kellner H."/>
            <person name="Castanera R."/>
            <person name="Alfaro M."/>
            <person name="Ramirez L."/>
            <person name="Pisabarro A.G."/>
            <person name="Kuo A."/>
            <person name="Tritt A."/>
            <person name="Lipzen A."/>
            <person name="He G."/>
            <person name="Yan M."/>
            <person name="Ng V."/>
            <person name="Cullen D."/>
            <person name="Martin F."/>
            <person name="Rosso M.-N."/>
            <person name="Henrissat B."/>
            <person name="Hibbett D."/>
            <person name="Martinez A.T."/>
            <person name="Grigoriev I.V."/>
        </authorList>
    </citation>
    <scope>NUCLEOTIDE SEQUENCE</scope>
    <source>
        <strain evidence="16">AH 40177</strain>
    </source>
</reference>
<dbReference type="PANTHER" id="PTHR21089:SF1">
    <property type="entry name" value="BIFUNCTIONAL 3-DEHYDROQUINATE DEHYDRATASE_SHIKIMATE DEHYDROGENASE, CHLOROPLASTIC"/>
    <property type="match status" value="1"/>
</dbReference>
<dbReference type="Gene3D" id="3.40.50.720">
    <property type="entry name" value="NAD(P)-binding Rossmann-like Domain"/>
    <property type="match status" value="1"/>
</dbReference>
<evidence type="ECO:0000256" key="8">
    <source>
        <dbReference type="ARBA" id="ARBA00022777"/>
    </source>
</evidence>
<dbReference type="GO" id="GO:0009073">
    <property type="term" value="P:aromatic amino acid family biosynthetic process"/>
    <property type="evidence" value="ECO:0007669"/>
    <property type="project" value="UniProtKB-KW"/>
</dbReference>
<evidence type="ECO:0000256" key="10">
    <source>
        <dbReference type="ARBA" id="ARBA00023141"/>
    </source>
</evidence>
<evidence type="ECO:0000256" key="6">
    <source>
        <dbReference type="ARBA" id="ARBA00022679"/>
    </source>
</evidence>
<sequence>MNVRDLINEISISRGQSSSSNHMLSIPPSRAPSPPANAPTFSRRASIVLIGMRGVGKTTLGTIASKALGWELLDTDIIFEQQEHVSIAQFISTYGWEEFRKVETELLERLIPTNLTEKVIACGGGIIELERNCAILQRFRHHGPVIHVLREKDAVLAYLRDSPQYPPFLHETARETWDRREQLFRECCSFEFVSLTVPIPPAPQGFRDIITPDQTFALKPVEEDFFRLLKFIHGVDTKKVALPPRGPRSYSLSLTFEDVRQAIPVLDELSTGIDLWELRADLLSSCELTFLAFQIATLRHHSSLPILFTLRTVSQGGRYTNVSPQDEKAVKNQSLLFHHALRLGVEYIDLEVVMPESTFLSVVEKKGNTVVMGSYNDWEGTLNWSSPQTRYLFERITQLHVDIVRIIGAAKSFEDNMALRQFVSSVERSSVPLVAINVGPEGKISRVLNPILSPLSHPLLPRAAAPGQISFYETQSILYLTGLLPAKKYYVFGCPIGHSMSPAIHNTAFAHLGLPHSYSIKETATVAELQSVMLDPTFGGASITIPYKVEIMPYLQHISRHARIVGAVNTVTPIPGGRGLSGDNTDWRAITTCLSRSLTPANVVTSSTNALVLGAGGSCRAALYALHQIGVINIHIYNRTRLRAELLAEEFRKLDPLLKIHVLDKLDDGPLPIRPPPTMIISTIPATATAPTYSSTTSTSSELIDVGLRLEHLSDAGGVAIELGYERRITKLLSLAQEKRDQGIAWAVVEGIEILLEQGYEQFRIWTGRRAPAKKVQEKVFEVYEQQRRLMQTPEVR</sequence>
<dbReference type="CDD" id="cd00464">
    <property type="entry name" value="SK"/>
    <property type="match status" value="1"/>
</dbReference>
<evidence type="ECO:0000256" key="7">
    <source>
        <dbReference type="ARBA" id="ARBA00022741"/>
    </source>
</evidence>
<dbReference type="Pfam" id="PF08501">
    <property type="entry name" value="Shikimate_dh_N"/>
    <property type="match status" value="1"/>
</dbReference>
<keyword evidence="6" id="KW-0808">Transferase</keyword>
<dbReference type="PROSITE" id="PS01128">
    <property type="entry name" value="SHIKIMATE_KINASE"/>
    <property type="match status" value="1"/>
</dbReference>
<dbReference type="InterPro" id="IPR027417">
    <property type="entry name" value="P-loop_NTPase"/>
</dbReference>
<feature type="compositionally biased region" description="Low complexity" evidence="12">
    <location>
        <begin position="14"/>
        <end position="28"/>
    </location>
</feature>
<comment type="catalytic activity">
    <reaction evidence="11">
        <text>shikimate + ATP = 3-phosphoshikimate + ADP + H(+)</text>
        <dbReference type="Rhea" id="RHEA:13121"/>
        <dbReference type="ChEBI" id="CHEBI:15378"/>
        <dbReference type="ChEBI" id="CHEBI:30616"/>
        <dbReference type="ChEBI" id="CHEBI:36208"/>
        <dbReference type="ChEBI" id="CHEBI:145989"/>
        <dbReference type="ChEBI" id="CHEBI:456216"/>
        <dbReference type="EC" id="2.7.1.71"/>
    </reaction>
</comment>
<comment type="pathway">
    <text evidence="1">Metabolic intermediate biosynthesis; chorismate biosynthesis; chorismate from D-erythrose 4-phosphate and phosphoenolpyruvate: step 5/7.</text>
</comment>
<dbReference type="InterPro" id="IPR006151">
    <property type="entry name" value="Shikm_DH/Glu-tRNA_Rdtase"/>
</dbReference>
<dbReference type="InterPro" id="IPR031322">
    <property type="entry name" value="Shikimate/glucono_kinase"/>
</dbReference>
<evidence type="ECO:0000259" key="14">
    <source>
        <dbReference type="Pfam" id="PF08501"/>
    </source>
</evidence>
<feature type="domain" description="Quinate/shikimate 5-dehydrogenase/glutamyl-tRNA reductase" evidence="13">
    <location>
        <begin position="606"/>
        <end position="654"/>
    </location>
</feature>
<dbReference type="AlphaFoldDB" id="A0A9P5UBV9"/>
<keyword evidence="17" id="KW-1185">Reference proteome</keyword>
<evidence type="ECO:0000256" key="4">
    <source>
        <dbReference type="ARBA" id="ARBA00012154"/>
    </source>
</evidence>
<evidence type="ECO:0000256" key="12">
    <source>
        <dbReference type="SAM" id="MobiDB-lite"/>
    </source>
</evidence>
<keyword evidence="10" id="KW-0057">Aromatic amino acid biosynthesis</keyword>
<dbReference type="InterPro" id="IPR000623">
    <property type="entry name" value="Shikimate_kinase/TSH1"/>
</dbReference>
<dbReference type="EC" id="2.7.1.71" evidence="4"/>
<dbReference type="GO" id="GO:0019632">
    <property type="term" value="P:shikimate metabolic process"/>
    <property type="evidence" value="ECO:0007669"/>
    <property type="project" value="TreeGrafter"/>
</dbReference>
<keyword evidence="7" id="KW-0547">Nucleotide-binding</keyword>
<dbReference type="NCBIfam" id="TIGR01093">
    <property type="entry name" value="aroD"/>
    <property type="match status" value="1"/>
</dbReference>
<evidence type="ECO:0000256" key="9">
    <source>
        <dbReference type="ARBA" id="ARBA00022840"/>
    </source>
</evidence>
<dbReference type="CDD" id="cd01065">
    <property type="entry name" value="NAD_bind_Shikimate_DH"/>
    <property type="match status" value="1"/>
</dbReference>
<proteinExistence type="inferred from homology"/>
<comment type="caution">
    <text evidence="16">The sequence shown here is derived from an EMBL/GenBank/DDBJ whole genome shotgun (WGS) entry which is preliminary data.</text>
</comment>
<dbReference type="SUPFAM" id="SSF51569">
    <property type="entry name" value="Aldolase"/>
    <property type="match status" value="1"/>
</dbReference>
<evidence type="ECO:0000313" key="17">
    <source>
        <dbReference type="Proteomes" id="UP000772434"/>
    </source>
</evidence>
<dbReference type="NCBIfam" id="TIGR01809">
    <property type="entry name" value="Shik-DH-AROM"/>
    <property type="match status" value="1"/>
</dbReference>
<dbReference type="GO" id="GO:0005524">
    <property type="term" value="F:ATP binding"/>
    <property type="evidence" value="ECO:0007669"/>
    <property type="project" value="UniProtKB-KW"/>
</dbReference>
<dbReference type="InterPro" id="IPR013708">
    <property type="entry name" value="Shikimate_DH-bd_N"/>
</dbReference>
<comment type="similarity">
    <text evidence="2">In the 2nd section; belongs to the type-I 3-dehydroquinase family.</text>
</comment>
<dbReference type="GO" id="GO:0004765">
    <property type="term" value="F:shikimate kinase activity"/>
    <property type="evidence" value="ECO:0007669"/>
    <property type="project" value="UniProtKB-EC"/>
</dbReference>
<dbReference type="GO" id="GO:0003855">
    <property type="term" value="F:3-dehydroquinate dehydratase activity"/>
    <property type="evidence" value="ECO:0007669"/>
    <property type="project" value="InterPro"/>
</dbReference>
<name>A0A9P5UBV9_9AGAR</name>
<dbReference type="HAMAP" id="MF_00109">
    <property type="entry name" value="Shikimate_kinase"/>
    <property type="match status" value="1"/>
</dbReference>
<dbReference type="PRINTS" id="PR01100">
    <property type="entry name" value="SHIKIMTKNASE"/>
</dbReference>
<dbReference type="InterPro" id="IPR041121">
    <property type="entry name" value="SDH_C"/>
</dbReference>
<dbReference type="Gene3D" id="3.40.50.300">
    <property type="entry name" value="P-loop containing nucleotide triphosphate hydrolases"/>
    <property type="match status" value="1"/>
</dbReference>
<evidence type="ECO:0000259" key="15">
    <source>
        <dbReference type="Pfam" id="PF18317"/>
    </source>
</evidence>
<dbReference type="InterPro" id="IPR036291">
    <property type="entry name" value="NAD(P)-bd_dom_sf"/>
</dbReference>
<evidence type="ECO:0000313" key="16">
    <source>
        <dbReference type="EMBL" id="KAF9073487.1"/>
    </source>
</evidence>
<evidence type="ECO:0000259" key="13">
    <source>
        <dbReference type="Pfam" id="PF01488"/>
    </source>
</evidence>
<feature type="domain" description="Shikimate dehydrogenase substrate binding N-terminal" evidence="14">
    <location>
        <begin position="491"/>
        <end position="571"/>
    </location>
</feature>
<keyword evidence="9" id="KW-0067">ATP-binding</keyword>
<dbReference type="Gene3D" id="3.20.20.70">
    <property type="entry name" value="Aldolase class I"/>
    <property type="match status" value="1"/>
</dbReference>
<dbReference type="InterPro" id="IPR046346">
    <property type="entry name" value="Aminoacid_DH-like_N_sf"/>
</dbReference>
<keyword evidence="8" id="KW-0418">Kinase</keyword>
<dbReference type="InterPro" id="IPR022893">
    <property type="entry name" value="Shikimate_DH_fam"/>
</dbReference>
<dbReference type="Pfam" id="PF18317">
    <property type="entry name" value="SDH_C"/>
    <property type="match status" value="1"/>
</dbReference>
<gene>
    <name evidence="16" type="ORF">BDP27DRAFT_1259992</name>
</gene>
<dbReference type="InterPro" id="IPR010110">
    <property type="entry name" value="Shikimate_DH_AroM-type"/>
</dbReference>
<dbReference type="GO" id="GO:0005737">
    <property type="term" value="C:cytoplasm"/>
    <property type="evidence" value="ECO:0007669"/>
    <property type="project" value="InterPro"/>
</dbReference>
<dbReference type="InterPro" id="IPR013785">
    <property type="entry name" value="Aldolase_TIM"/>
</dbReference>
<evidence type="ECO:0000256" key="3">
    <source>
        <dbReference type="ARBA" id="ARBA00009349"/>
    </source>
</evidence>
<dbReference type="SUPFAM" id="SSF52540">
    <property type="entry name" value="P-loop containing nucleoside triphosphate hydrolases"/>
    <property type="match status" value="1"/>
</dbReference>
<dbReference type="CDD" id="cd00502">
    <property type="entry name" value="DHQase_I"/>
    <property type="match status" value="1"/>
</dbReference>
<dbReference type="Pfam" id="PF01202">
    <property type="entry name" value="SKI"/>
    <property type="match status" value="1"/>
</dbReference>
<evidence type="ECO:0000256" key="1">
    <source>
        <dbReference type="ARBA" id="ARBA00004842"/>
    </source>
</evidence>
<keyword evidence="5" id="KW-0028">Amino-acid biosynthesis</keyword>